<feature type="compositionally biased region" description="Acidic residues" evidence="1">
    <location>
        <begin position="152"/>
        <end position="181"/>
    </location>
</feature>
<dbReference type="OMA" id="EPEDIWC"/>
<accession>E9HQ40</accession>
<dbReference type="AlphaFoldDB" id="E9HQ40"/>
<evidence type="ECO:0000256" key="1">
    <source>
        <dbReference type="SAM" id="MobiDB-lite"/>
    </source>
</evidence>
<name>E9HQ40_DAPPU</name>
<dbReference type="PANTHER" id="PTHR46704">
    <property type="entry name" value="CXC DOMAIN-CONTAINING PROTEIN-RELATED"/>
    <property type="match status" value="1"/>
</dbReference>
<dbReference type="KEGG" id="dpx:DAPPUDRAFT_116676"/>
<dbReference type="InParanoid" id="E9HQ40"/>
<protein>
    <submittedName>
        <fullName evidence="2">Uncharacterized protein</fullName>
    </submittedName>
</protein>
<dbReference type="Proteomes" id="UP000000305">
    <property type="component" value="Unassembled WGS sequence"/>
</dbReference>
<reference evidence="2 3" key="1">
    <citation type="journal article" date="2011" name="Science">
        <title>The ecoresponsive genome of Daphnia pulex.</title>
        <authorList>
            <person name="Colbourne J.K."/>
            <person name="Pfrender M.E."/>
            <person name="Gilbert D."/>
            <person name="Thomas W.K."/>
            <person name="Tucker A."/>
            <person name="Oakley T.H."/>
            <person name="Tokishita S."/>
            <person name="Aerts A."/>
            <person name="Arnold G.J."/>
            <person name="Basu M.K."/>
            <person name="Bauer D.J."/>
            <person name="Caceres C.E."/>
            <person name="Carmel L."/>
            <person name="Casola C."/>
            <person name="Choi J.H."/>
            <person name="Detter J.C."/>
            <person name="Dong Q."/>
            <person name="Dusheyko S."/>
            <person name="Eads B.D."/>
            <person name="Frohlich T."/>
            <person name="Geiler-Samerotte K.A."/>
            <person name="Gerlach D."/>
            <person name="Hatcher P."/>
            <person name="Jogdeo S."/>
            <person name="Krijgsveld J."/>
            <person name="Kriventseva E.V."/>
            <person name="Kultz D."/>
            <person name="Laforsch C."/>
            <person name="Lindquist E."/>
            <person name="Lopez J."/>
            <person name="Manak J.R."/>
            <person name="Muller J."/>
            <person name="Pangilinan J."/>
            <person name="Patwardhan R.P."/>
            <person name="Pitluck S."/>
            <person name="Pritham E.J."/>
            <person name="Rechtsteiner A."/>
            <person name="Rho M."/>
            <person name="Rogozin I.B."/>
            <person name="Sakarya O."/>
            <person name="Salamov A."/>
            <person name="Schaack S."/>
            <person name="Shapiro H."/>
            <person name="Shiga Y."/>
            <person name="Skalitzky C."/>
            <person name="Smith Z."/>
            <person name="Souvorov A."/>
            <person name="Sung W."/>
            <person name="Tang Z."/>
            <person name="Tsuchiya D."/>
            <person name="Tu H."/>
            <person name="Vos H."/>
            <person name="Wang M."/>
            <person name="Wolf Y.I."/>
            <person name="Yamagata H."/>
            <person name="Yamada T."/>
            <person name="Ye Y."/>
            <person name="Shaw J.R."/>
            <person name="Andrews J."/>
            <person name="Crease T.J."/>
            <person name="Tang H."/>
            <person name="Lucas S.M."/>
            <person name="Robertson H.M."/>
            <person name="Bork P."/>
            <person name="Koonin E.V."/>
            <person name="Zdobnov E.M."/>
            <person name="Grigoriev I.V."/>
            <person name="Lynch M."/>
            <person name="Boore J.L."/>
        </authorList>
    </citation>
    <scope>NUCLEOTIDE SEQUENCE [LARGE SCALE GENOMIC DNA]</scope>
</reference>
<evidence type="ECO:0000313" key="2">
    <source>
        <dbReference type="EMBL" id="EFX66147.1"/>
    </source>
</evidence>
<dbReference type="EMBL" id="GL732714">
    <property type="protein sequence ID" value="EFX66147.1"/>
    <property type="molecule type" value="Genomic_DNA"/>
</dbReference>
<dbReference type="PhylomeDB" id="E9HQ40"/>
<sequence length="181" mass="20445">MLGQDLARSLSGFHSFTGCDQIPAFAGKGKLKPLRVLKSNPAIQKAFASLGSSEMISNDIITELDKFTCEIYGIKRNTNADKQPTQIKRANCLCSVWNHSYSFESQMFSPVGNGWVLHSDENGERFSLHWFDGDTEPTNLDDILEMQHPEETSNEEDYENEQEVDNDSEEEEAINEMAEED</sequence>
<proteinExistence type="predicted"/>
<evidence type="ECO:0000313" key="3">
    <source>
        <dbReference type="Proteomes" id="UP000000305"/>
    </source>
</evidence>
<organism evidence="2 3">
    <name type="scientific">Daphnia pulex</name>
    <name type="common">Water flea</name>
    <dbReference type="NCBI Taxonomy" id="6669"/>
    <lineage>
        <taxon>Eukaryota</taxon>
        <taxon>Metazoa</taxon>
        <taxon>Ecdysozoa</taxon>
        <taxon>Arthropoda</taxon>
        <taxon>Crustacea</taxon>
        <taxon>Branchiopoda</taxon>
        <taxon>Diplostraca</taxon>
        <taxon>Cladocera</taxon>
        <taxon>Anomopoda</taxon>
        <taxon>Daphniidae</taxon>
        <taxon>Daphnia</taxon>
    </lineage>
</organism>
<dbReference type="PANTHER" id="PTHR46704:SF9">
    <property type="entry name" value="BHLH DOMAIN-CONTAINING PROTEIN"/>
    <property type="match status" value="1"/>
</dbReference>
<dbReference type="HOGENOM" id="CLU_1490491_0_0_1"/>
<keyword evidence="3" id="KW-1185">Reference proteome</keyword>
<dbReference type="OrthoDB" id="6430887at2759"/>
<feature type="region of interest" description="Disordered" evidence="1">
    <location>
        <begin position="137"/>
        <end position="181"/>
    </location>
</feature>
<gene>
    <name evidence="2" type="ORF">DAPPUDRAFT_116676</name>
</gene>